<gene>
    <name evidence="1" type="ORF">PDJAM_G00121930</name>
</gene>
<dbReference type="Proteomes" id="UP000830395">
    <property type="component" value="Chromosome 21"/>
</dbReference>
<proteinExistence type="predicted"/>
<accession>A0ACC5ZA65</accession>
<protein>
    <submittedName>
        <fullName evidence="1">Uncharacterized protein</fullName>
    </submittedName>
</protein>
<dbReference type="EMBL" id="CM040995">
    <property type="protein sequence ID" value="MCJ8744737.1"/>
    <property type="molecule type" value="Genomic_DNA"/>
</dbReference>
<sequence>MAYEVRNKTICPKYGLLCLCCFLNVSTIMLPAKTSSSRTSQTQGQEYFKRPTISISYVNITIYRISDYQHRPR</sequence>
<reference evidence="1" key="1">
    <citation type="submission" date="2020-02" db="EMBL/GenBank/DDBJ databases">
        <title>Genome sequencing of the panga catfish, Pangasius djambal.</title>
        <authorList>
            <person name="Wen M."/>
            <person name="Zahm M."/>
            <person name="Roques C."/>
            <person name="Cabau C."/>
            <person name="Klopp C."/>
            <person name="Donnadieu C."/>
            <person name="Jouanno E."/>
            <person name="Avarre J.-C."/>
            <person name="Campet M."/>
            <person name="Ha T."/>
            <person name="Dugue R."/>
            <person name="Lampietro C."/>
            <person name="Louis A."/>
            <person name="Herpin A."/>
            <person name="Echchiki A."/>
            <person name="Berthelot C."/>
            <person name="Parey E."/>
            <person name="Roest-Crollius H."/>
            <person name="Braasch I."/>
            <person name="Postlethwait J.H."/>
            <person name="Bobe J."/>
            <person name="Montfort J."/>
            <person name="Bouchez O."/>
            <person name="Begum T."/>
            <person name="Schartl M."/>
            <person name="Gustiano R."/>
            <person name="Guiguen Y."/>
        </authorList>
    </citation>
    <scope>NUCLEOTIDE SEQUENCE</scope>
    <source>
        <strain evidence="1">Pdj_M5554</strain>
    </source>
</reference>
<organism evidence="1 2">
    <name type="scientific">Pangasius djambal</name>
    <dbReference type="NCBI Taxonomy" id="1691987"/>
    <lineage>
        <taxon>Eukaryota</taxon>
        <taxon>Metazoa</taxon>
        <taxon>Chordata</taxon>
        <taxon>Craniata</taxon>
        <taxon>Vertebrata</taxon>
        <taxon>Euteleostomi</taxon>
        <taxon>Actinopterygii</taxon>
        <taxon>Neopterygii</taxon>
        <taxon>Teleostei</taxon>
        <taxon>Ostariophysi</taxon>
        <taxon>Siluriformes</taxon>
        <taxon>Pangasiidae</taxon>
        <taxon>Pangasius</taxon>
    </lineage>
</organism>
<evidence type="ECO:0000313" key="2">
    <source>
        <dbReference type="Proteomes" id="UP000830395"/>
    </source>
</evidence>
<comment type="caution">
    <text evidence="1">The sequence shown here is derived from an EMBL/GenBank/DDBJ whole genome shotgun (WGS) entry which is preliminary data.</text>
</comment>
<keyword evidence="2" id="KW-1185">Reference proteome</keyword>
<evidence type="ECO:0000313" key="1">
    <source>
        <dbReference type="EMBL" id="MCJ8744737.1"/>
    </source>
</evidence>
<name>A0ACC5ZA65_9TELE</name>